<name>A0ABV8MP50_9NEIS</name>
<keyword evidence="1" id="KW-1133">Transmembrane helix</keyword>
<keyword evidence="1" id="KW-0472">Membrane</keyword>
<accession>A0ABV8MP50</accession>
<proteinExistence type="predicted"/>
<reference evidence="3" key="1">
    <citation type="journal article" date="2019" name="Int. J. Syst. Evol. Microbiol.">
        <title>The Global Catalogue of Microorganisms (GCM) 10K type strain sequencing project: providing services to taxonomists for standard genome sequencing and annotation.</title>
        <authorList>
            <consortium name="The Broad Institute Genomics Platform"/>
            <consortium name="The Broad Institute Genome Sequencing Center for Infectious Disease"/>
            <person name="Wu L."/>
            <person name="Ma J."/>
        </authorList>
    </citation>
    <scope>NUCLEOTIDE SEQUENCE [LARGE SCALE GENOMIC DNA]</scope>
    <source>
        <strain evidence="3">LMG 29894</strain>
    </source>
</reference>
<dbReference type="Proteomes" id="UP001595791">
    <property type="component" value="Unassembled WGS sequence"/>
</dbReference>
<sequence length="208" mass="22771">MSIWIVGGMFFGAIAVSYLALRVEQRRRQYLASAPLPKGLIERVKPKHPHLTAAQWHDVEAGLRQFFLFNLQAKGHLVAMPSQVVDDLWHEFILYTRNYQEFCRQGFGRLLHHTPAVAMTHDDQQRHGLRRAWYLSCAYEGIDPKQPSRLPKLFALDASLAIVGGFVYQPDCQAAGQSGVYCGSDLSSCSGGCGGDGGDGCGGGCGGD</sequence>
<organism evidence="2 3">
    <name type="scientific">Chitinimonas lacunae</name>
    <dbReference type="NCBI Taxonomy" id="1963018"/>
    <lineage>
        <taxon>Bacteria</taxon>
        <taxon>Pseudomonadati</taxon>
        <taxon>Pseudomonadota</taxon>
        <taxon>Betaproteobacteria</taxon>
        <taxon>Neisseriales</taxon>
        <taxon>Chitinibacteraceae</taxon>
        <taxon>Chitinimonas</taxon>
    </lineage>
</organism>
<dbReference type="RefSeq" id="WP_378164037.1">
    <property type="nucleotide sequence ID" value="NZ_JBHSBU010000001.1"/>
</dbReference>
<dbReference type="EMBL" id="JBHSBU010000001">
    <property type="protein sequence ID" value="MFC4159844.1"/>
    <property type="molecule type" value="Genomic_DNA"/>
</dbReference>
<keyword evidence="3" id="KW-1185">Reference proteome</keyword>
<comment type="caution">
    <text evidence="2">The sequence shown here is derived from an EMBL/GenBank/DDBJ whole genome shotgun (WGS) entry which is preliminary data.</text>
</comment>
<evidence type="ECO:0000256" key="1">
    <source>
        <dbReference type="SAM" id="Phobius"/>
    </source>
</evidence>
<gene>
    <name evidence="2" type="ORF">ACFOW7_10850</name>
</gene>
<feature type="transmembrane region" description="Helical" evidence="1">
    <location>
        <begin position="6"/>
        <end position="23"/>
    </location>
</feature>
<keyword evidence="1" id="KW-0812">Transmembrane</keyword>
<evidence type="ECO:0000313" key="2">
    <source>
        <dbReference type="EMBL" id="MFC4159844.1"/>
    </source>
</evidence>
<protein>
    <submittedName>
        <fullName evidence="2">Glycine-rich domain-containing protein</fullName>
    </submittedName>
</protein>
<evidence type="ECO:0000313" key="3">
    <source>
        <dbReference type="Proteomes" id="UP001595791"/>
    </source>
</evidence>